<dbReference type="OrthoDB" id="9760620at2"/>
<dbReference type="Gene3D" id="2.40.170.20">
    <property type="entry name" value="TonB-dependent receptor, beta-barrel domain"/>
    <property type="match status" value="1"/>
</dbReference>
<evidence type="ECO:0000256" key="11">
    <source>
        <dbReference type="SAM" id="MobiDB-lite"/>
    </source>
</evidence>
<feature type="domain" description="TonB-dependent receptor plug" evidence="13">
    <location>
        <begin position="41"/>
        <end position="145"/>
    </location>
</feature>
<gene>
    <name evidence="14" type="ORF">C0039_02885</name>
</gene>
<protein>
    <recommendedName>
        <fullName evidence="13">TonB-dependent receptor plug domain-containing protein</fullName>
    </recommendedName>
</protein>
<evidence type="ECO:0000256" key="6">
    <source>
        <dbReference type="ARBA" id="ARBA00023004"/>
    </source>
</evidence>
<evidence type="ECO:0000313" key="15">
    <source>
        <dbReference type="Proteomes" id="UP000235005"/>
    </source>
</evidence>
<keyword evidence="10" id="KW-0998">Cell outer membrane</keyword>
<evidence type="ECO:0000256" key="5">
    <source>
        <dbReference type="ARBA" id="ARBA00022692"/>
    </source>
</evidence>
<sequence>MTPRRHTMISLFGLSMALPAGVAQGLEEHVIDASPSPIPLLQAPVAATVFNAIELDLFGVNTIPELALRSPALIAYGHDSSLQLRGIGSAFPLSGVAPAVALFSDGVYLGGSAQTDVANFFDLERVEVIRGPSGAHNGYNAVGGAINLYSAAPTATWQSKVVAELGSDDYRALQGLIRGPITDQFSMSVAGSTLEQSPWGGQGAGTTGERDNQYLRGTFTYHWTNLWYSTLQVMRSDSGDSDLESAYLLNEIALGEQRLKYLASSTRRDRNRESEFAAHELSWYSDFAGRFNFDNGLSWHRRDDKPSLAHVSETTALSAWTRLHWSLSAAMQLRGGLRYTDEESKARQTRRDGYWDWHLGLDYEWRGQLLYATANSGHGSVDAETAQEPADKPDTLAALELGHKGQYLNNRLQTATAVYYYDLDDLESGRGHASGVEAEARWAWSPHLELGGSWAQNNGALPAPRNQLAVFTAVRWRWGWVRMEAVLEYLYRDAYCVQENLCLRSARQWDGSLSASYGLWRITAYADNLSDEQTARDPRTAPQQELPRAVDTNSPRSIGLRLVYQL</sequence>
<name>A0A2N5X6R8_9GAMM</name>
<evidence type="ECO:0000256" key="10">
    <source>
        <dbReference type="ARBA" id="ARBA00023237"/>
    </source>
</evidence>
<keyword evidence="3" id="KW-1134">Transmembrane beta strand</keyword>
<evidence type="ECO:0000256" key="1">
    <source>
        <dbReference type="ARBA" id="ARBA00004571"/>
    </source>
</evidence>
<reference evidence="14 15" key="1">
    <citation type="submission" date="2018-01" db="EMBL/GenBank/DDBJ databases">
        <title>The draft genome sequence of Halioglobus lutimaris HF004.</title>
        <authorList>
            <person name="Du Z.-J."/>
            <person name="Shi M.-J."/>
        </authorList>
    </citation>
    <scope>NUCLEOTIDE SEQUENCE [LARGE SCALE GENOMIC DNA]</scope>
    <source>
        <strain evidence="14 15">HF004</strain>
    </source>
</reference>
<evidence type="ECO:0000256" key="9">
    <source>
        <dbReference type="ARBA" id="ARBA00023136"/>
    </source>
</evidence>
<feature type="signal peptide" evidence="12">
    <location>
        <begin position="1"/>
        <end position="22"/>
    </location>
</feature>
<evidence type="ECO:0000256" key="12">
    <source>
        <dbReference type="SAM" id="SignalP"/>
    </source>
</evidence>
<evidence type="ECO:0000256" key="4">
    <source>
        <dbReference type="ARBA" id="ARBA00022496"/>
    </source>
</evidence>
<accession>A0A2N5X6R8</accession>
<dbReference type="Pfam" id="PF07715">
    <property type="entry name" value="Plug"/>
    <property type="match status" value="1"/>
</dbReference>
<dbReference type="PANTHER" id="PTHR32552:SF81">
    <property type="entry name" value="TONB-DEPENDENT OUTER MEMBRANE RECEPTOR"/>
    <property type="match status" value="1"/>
</dbReference>
<keyword evidence="4" id="KW-0410">Iron transport</keyword>
<dbReference type="AlphaFoldDB" id="A0A2N5X6R8"/>
<dbReference type="InterPro" id="IPR012910">
    <property type="entry name" value="Plug_dom"/>
</dbReference>
<organism evidence="14 15">
    <name type="scientific">Pseudohalioglobus lutimaris</name>
    <dbReference type="NCBI Taxonomy" id="1737061"/>
    <lineage>
        <taxon>Bacteria</taxon>
        <taxon>Pseudomonadati</taxon>
        <taxon>Pseudomonadota</taxon>
        <taxon>Gammaproteobacteria</taxon>
        <taxon>Cellvibrionales</taxon>
        <taxon>Halieaceae</taxon>
        <taxon>Pseudohalioglobus</taxon>
    </lineage>
</organism>
<dbReference type="PANTHER" id="PTHR32552">
    <property type="entry name" value="FERRICHROME IRON RECEPTOR-RELATED"/>
    <property type="match status" value="1"/>
</dbReference>
<dbReference type="InterPro" id="IPR036942">
    <property type="entry name" value="Beta-barrel_TonB_sf"/>
</dbReference>
<feature type="chain" id="PRO_5014672447" description="TonB-dependent receptor plug domain-containing protein" evidence="12">
    <location>
        <begin position="23"/>
        <end position="566"/>
    </location>
</feature>
<feature type="region of interest" description="Disordered" evidence="11">
    <location>
        <begin position="531"/>
        <end position="552"/>
    </location>
</feature>
<keyword evidence="7" id="KW-0406">Ion transport</keyword>
<keyword evidence="8" id="KW-0798">TonB box</keyword>
<dbReference type="GO" id="GO:0009279">
    <property type="term" value="C:cell outer membrane"/>
    <property type="evidence" value="ECO:0007669"/>
    <property type="project" value="UniProtKB-SubCell"/>
</dbReference>
<dbReference type="EMBL" id="PKUS01000002">
    <property type="protein sequence ID" value="PLW70170.1"/>
    <property type="molecule type" value="Genomic_DNA"/>
</dbReference>
<keyword evidence="2" id="KW-0813">Transport</keyword>
<evidence type="ECO:0000256" key="3">
    <source>
        <dbReference type="ARBA" id="ARBA00022452"/>
    </source>
</evidence>
<keyword evidence="6" id="KW-0408">Iron</keyword>
<dbReference type="InterPro" id="IPR039426">
    <property type="entry name" value="TonB-dep_rcpt-like"/>
</dbReference>
<proteinExistence type="predicted"/>
<keyword evidence="9" id="KW-0472">Membrane</keyword>
<dbReference type="RefSeq" id="WP_101517181.1">
    <property type="nucleotide sequence ID" value="NZ_PKUS01000002.1"/>
</dbReference>
<evidence type="ECO:0000259" key="13">
    <source>
        <dbReference type="Pfam" id="PF07715"/>
    </source>
</evidence>
<dbReference type="GO" id="GO:0006826">
    <property type="term" value="P:iron ion transport"/>
    <property type="evidence" value="ECO:0007669"/>
    <property type="project" value="UniProtKB-KW"/>
</dbReference>
<evidence type="ECO:0000256" key="2">
    <source>
        <dbReference type="ARBA" id="ARBA00022448"/>
    </source>
</evidence>
<keyword evidence="5" id="KW-0812">Transmembrane</keyword>
<keyword evidence="15" id="KW-1185">Reference proteome</keyword>
<dbReference type="SUPFAM" id="SSF56935">
    <property type="entry name" value="Porins"/>
    <property type="match status" value="1"/>
</dbReference>
<dbReference type="Proteomes" id="UP000235005">
    <property type="component" value="Unassembled WGS sequence"/>
</dbReference>
<evidence type="ECO:0000256" key="8">
    <source>
        <dbReference type="ARBA" id="ARBA00023077"/>
    </source>
</evidence>
<comment type="caution">
    <text evidence="14">The sequence shown here is derived from an EMBL/GenBank/DDBJ whole genome shotgun (WGS) entry which is preliminary data.</text>
</comment>
<keyword evidence="12" id="KW-0732">Signal</keyword>
<evidence type="ECO:0000256" key="7">
    <source>
        <dbReference type="ARBA" id="ARBA00023065"/>
    </source>
</evidence>
<evidence type="ECO:0000313" key="14">
    <source>
        <dbReference type="EMBL" id="PLW70170.1"/>
    </source>
</evidence>
<comment type="subcellular location">
    <subcellularLocation>
        <location evidence="1">Cell outer membrane</location>
        <topology evidence="1">Multi-pass membrane protein</topology>
    </subcellularLocation>
</comment>